<gene>
    <name evidence="1" type="ORF">FC36_GL000269</name>
</gene>
<evidence type="ECO:0000313" key="1">
    <source>
        <dbReference type="EMBL" id="KRL84346.1"/>
    </source>
</evidence>
<proteinExistence type="predicted"/>
<dbReference type="PATRIC" id="fig|1423740.3.peg.288"/>
<name>A0A0R1TZ13_9LACO</name>
<evidence type="ECO:0000313" key="2">
    <source>
        <dbReference type="Proteomes" id="UP000051048"/>
    </source>
</evidence>
<dbReference type="EMBL" id="AZFH01000010">
    <property type="protein sequence ID" value="KRL84346.1"/>
    <property type="molecule type" value="Genomic_DNA"/>
</dbReference>
<reference evidence="1 2" key="1">
    <citation type="journal article" date="2015" name="Genome Announc.">
        <title>Expanding the biotechnology potential of lactobacilli through comparative genomics of 213 strains and associated genera.</title>
        <authorList>
            <person name="Sun Z."/>
            <person name="Harris H.M."/>
            <person name="McCann A."/>
            <person name="Guo C."/>
            <person name="Argimon S."/>
            <person name="Zhang W."/>
            <person name="Yang X."/>
            <person name="Jeffery I.B."/>
            <person name="Cooney J.C."/>
            <person name="Kagawa T.F."/>
            <person name="Liu W."/>
            <person name="Song Y."/>
            <person name="Salvetti E."/>
            <person name="Wrobel A."/>
            <person name="Rasinkangas P."/>
            <person name="Parkhill J."/>
            <person name="Rea M.C."/>
            <person name="O'Sullivan O."/>
            <person name="Ritari J."/>
            <person name="Douillard F.P."/>
            <person name="Paul Ross R."/>
            <person name="Yang R."/>
            <person name="Briner A.E."/>
            <person name="Felis G.E."/>
            <person name="de Vos W.M."/>
            <person name="Barrangou R."/>
            <person name="Klaenhammer T.R."/>
            <person name="Caufield P.W."/>
            <person name="Cui Y."/>
            <person name="Zhang H."/>
            <person name="O'Toole P.W."/>
        </authorList>
    </citation>
    <scope>NUCLEOTIDE SEQUENCE [LARGE SCALE GENOMIC DNA]</scope>
    <source>
        <strain evidence="1 2">DSM 15833</strain>
    </source>
</reference>
<comment type="caution">
    <text evidence="1">The sequence shown here is derived from an EMBL/GenBank/DDBJ whole genome shotgun (WGS) entry which is preliminary data.</text>
</comment>
<dbReference type="STRING" id="1423740.FC36_GL000269"/>
<dbReference type="RefSeq" id="WP_023859278.1">
    <property type="nucleotide sequence ID" value="NZ_AZFH01000010.1"/>
</dbReference>
<dbReference type="OrthoDB" id="9803554at2"/>
<sequence>MAYKEELERVKQNHKKQLLSEQMEVREKYVNAGMNINHAFAQIGVTYNDKDIADLNKKEAFAFARRVKSLQSNADEVEVIKPFIRLLATREQWTRQELFDAVEKYYPINTNQFKKMLGKHKVNFEGQEMSYKVSYGTHIFSKAELESLDSGKTISFSTMSKNGVRYKVKGKLAIQTYKGNTYLGFKPNN</sequence>
<dbReference type="AlphaFoldDB" id="A0A0R1TZ13"/>
<protein>
    <submittedName>
        <fullName evidence="1">Uncharacterized protein</fullName>
    </submittedName>
</protein>
<accession>A0A0R1TZ13</accession>
<dbReference type="Proteomes" id="UP000051048">
    <property type="component" value="Unassembled WGS sequence"/>
</dbReference>
<organism evidence="1 2">
    <name type="scientific">Ligilactobacillus equi DSM 15833 = JCM 10991</name>
    <dbReference type="NCBI Taxonomy" id="1423740"/>
    <lineage>
        <taxon>Bacteria</taxon>
        <taxon>Bacillati</taxon>
        <taxon>Bacillota</taxon>
        <taxon>Bacilli</taxon>
        <taxon>Lactobacillales</taxon>
        <taxon>Lactobacillaceae</taxon>
        <taxon>Ligilactobacillus</taxon>
    </lineage>
</organism>